<reference evidence="7" key="1">
    <citation type="submission" date="2020-05" db="EMBL/GenBank/DDBJ databases">
        <authorList>
            <person name="Chiriac C."/>
            <person name="Salcher M."/>
            <person name="Ghai R."/>
            <person name="Kavagutti S V."/>
        </authorList>
    </citation>
    <scope>NUCLEOTIDE SEQUENCE</scope>
</reference>
<gene>
    <name evidence="7" type="ORF">UFOPK2683_01705</name>
</gene>
<evidence type="ECO:0000313" key="7">
    <source>
        <dbReference type="EMBL" id="CAB4738091.1"/>
    </source>
</evidence>
<keyword evidence="3 5" id="KW-1133">Transmembrane helix</keyword>
<feature type="domain" description="Lipopolysaccharide assembly protein A" evidence="6">
    <location>
        <begin position="36"/>
        <end position="81"/>
    </location>
</feature>
<dbReference type="Pfam" id="PF06305">
    <property type="entry name" value="LapA_dom"/>
    <property type="match status" value="1"/>
</dbReference>
<feature type="transmembrane region" description="Helical" evidence="5">
    <location>
        <begin position="21"/>
        <end position="38"/>
    </location>
</feature>
<dbReference type="EMBL" id="CAEZYK010000165">
    <property type="protein sequence ID" value="CAB4738091.1"/>
    <property type="molecule type" value="Genomic_DNA"/>
</dbReference>
<keyword evidence="1" id="KW-1003">Cell membrane</keyword>
<evidence type="ECO:0000256" key="3">
    <source>
        <dbReference type="ARBA" id="ARBA00022989"/>
    </source>
</evidence>
<accession>A0A6J6ST40</accession>
<keyword evidence="2 5" id="KW-0812">Transmembrane</keyword>
<evidence type="ECO:0000256" key="4">
    <source>
        <dbReference type="ARBA" id="ARBA00023136"/>
    </source>
</evidence>
<dbReference type="GO" id="GO:0005886">
    <property type="term" value="C:plasma membrane"/>
    <property type="evidence" value="ECO:0007669"/>
    <property type="project" value="InterPro"/>
</dbReference>
<evidence type="ECO:0000259" key="6">
    <source>
        <dbReference type="Pfam" id="PF06305"/>
    </source>
</evidence>
<evidence type="ECO:0000256" key="5">
    <source>
        <dbReference type="SAM" id="Phobius"/>
    </source>
</evidence>
<keyword evidence="4 5" id="KW-0472">Membrane</keyword>
<dbReference type="InterPro" id="IPR010445">
    <property type="entry name" value="LapA_dom"/>
</dbReference>
<evidence type="ECO:0000256" key="2">
    <source>
        <dbReference type="ARBA" id="ARBA00022692"/>
    </source>
</evidence>
<name>A0A6J6ST40_9ZZZZ</name>
<protein>
    <submittedName>
        <fullName evidence="7">Unannotated protein</fullName>
    </submittedName>
</protein>
<sequence>MTTTPNPSPEKKGYRPSARTIIAALLVTYVVLVAILNQDEVSIDLVFGTLNMELFFVIVVSALFGFIAGWIFSRQRARRKNR</sequence>
<organism evidence="7">
    <name type="scientific">freshwater metagenome</name>
    <dbReference type="NCBI Taxonomy" id="449393"/>
    <lineage>
        <taxon>unclassified sequences</taxon>
        <taxon>metagenomes</taxon>
        <taxon>ecological metagenomes</taxon>
    </lineage>
</organism>
<feature type="transmembrane region" description="Helical" evidence="5">
    <location>
        <begin position="50"/>
        <end position="72"/>
    </location>
</feature>
<proteinExistence type="predicted"/>
<dbReference type="AlphaFoldDB" id="A0A6J6ST40"/>
<evidence type="ECO:0000256" key="1">
    <source>
        <dbReference type="ARBA" id="ARBA00022475"/>
    </source>
</evidence>